<accession>A0A8W8LQ20</accession>
<dbReference type="PROSITE" id="PS00514">
    <property type="entry name" value="FIBRINOGEN_C_1"/>
    <property type="match status" value="1"/>
</dbReference>
<keyword evidence="4" id="KW-1185">Reference proteome</keyword>
<evidence type="ECO:0000256" key="1">
    <source>
        <dbReference type="ARBA" id="ARBA00023157"/>
    </source>
</evidence>
<dbReference type="AlphaFoldDB" id="A0A8W8LQ20"/>
<dbReference type="EnsemblMetazoa" id="G29212.1">
    <property type="protein sequence ID" value="G29212.1:cds"/>
    <property type="gene ID" value="G29212"/>
</dbReference>
<dbReference type="InterPro" id="IPR014716">
    <property type="entry name" value="Fibrinogen_a/b/g_C_1"/>
</dbReference>
<sequence>MRMDMRDFKNQTRYVKYSGFNVGHETSKYNVNLYGYSGIVDDCFGASINNMMFTTKDQDNDKWLLGNCAEEYQSGWWHNRCHCANPNGVYLAGNTSIFAVGIVYQPWRGYYYSLKSTQLMTDYKKGFGDLRSEFWLGNDILHYLLSQGRYMMRMDMADFDNQTRYVKYSYFNVGDETSKYNVTVFGHSGDVGDCFTTDRGINHMMFSTKYQDNDILDKRTCAVIYQSGWWYRKCQCANPNGKYLAGHNDKFGVGITYEAWRGQYYSLKFTQFMVKKSIAQFHTKSRK</sequence>
<evidence type="ECO:0000259" key="2">
    <source>
        <dbReference type="PROSITE" id="PS51406"/>
    </source>
</evidence>
<dbReference type="SMART" id="SM00186">
    <property type="entry name" value="FBG"/>
    <property type="match status" value="1"/>
</dbReference>
<dbReference type="InterPro" id="IPR020837">
    <property type="entry name" value="Fibrinogen_CS"/>
</dbReference>
<dbReference type="InterPro" id="IPR050373">
    <property type="entry name" value="Fibrinogen_C-term_domain"/>
</dbReference>
<protein>
    <recommendedName>
        <fullName evidence="2">Fibrinogen C-terminal domain-containing protein</fullName>
    </recommendedName>
</protein>
<dbReference type="InterPro" id="IPR036056">
    <property type="entry name" value="Fibrinogen-like_C"/>
</dbReference>
<reference evidence="3" key="1">
    <citation type="submission" date="2022-08" db="UniProtKB">
        <authorList>
            <consortium name="EnsemblMetazoa"/>
        </authorList>
    </citation>
    <scope>IDENTIFICATION</scope>
    <source>
        <strain evidence="3">05x7-T-G4-1.051#20</strain>
    </source>
</reference>
<dbReference type="GO" id="GO:0005615">
    <property type="term" value="C:extracellular space"/>
    <property type="evidence" value="ECO:0007669"/>
    <property type="project" value="TreeGrafter"/>
</dbReference>
<feature type="domain" description="Fibrinogen C-terminal" evidence="2">
    <location>
        <begin position="59"/>
        <end position="278"/>
    </location>
</feature>
<dbReference type="PANTHER" id="PTHR19143:SF458">
    <property type="entry name" value="FIBRINOGEN C-TERMINAL DOMAIN-CONTAINING PROTEIN-RELATED"/>
    <property type="match status" value="1"/>
</dbReference>
<dbReference type="Proteomes" id="UP000005408">
    <property type="component" value="Unassembled WGS sequence"/>
</dbReference>
<organism evidence="3 4">
    <name type="scientific">Magallana gigas</name>
    <name type="common">Pacific oyster</name>
    <name type="synonym">Crassostrea gigas</name>
    <dbReference type="NCBI Taxonomy" id="29159"/>
    <lineage>
        <taxon>Eukaryota</taxon>
        <taxon>Metazoa</taxon>
        <taxon>Spiralia</taxon>
        <taxon>Lophotrochozoa</taxon>
        <taxon>Mollusca</taxon>
        <taxon>Bivalvia</taxon>
        <taxon>Autobranchia</taxon>
        <taxon>Pteriomorphia</taxon>
        <taxon>Ostreida</taxon>
        <taxon>Ostreoidea</taxon>
        <taxon>Ostreidae</taxon>
        <taxon>Magallana</taxon>
    </lineage>
</organism>
<dbReference type="Pfam" id="PF00147">
    <property type="entry name" value="Fibrinogen_C"/>
    <property type="match status" value="2"/>
</dbReference>
<dbReference type="InterPro" id="IPR002181">
    <property type="entry name" value="Fibrinogen_a/b/g_C_dom"/>
</dbReference>
<name>A0A8W8LQ20_MAGGI</name>
<keyword evidence="1" id="KW-1015">Disulfide bond</keyword>
<evidence type="ECO:0000313" key="3">
    <source>
        <dbReference type="EnsemblMetazoa" id="G29212.1:cds"/>
    </source>
</evidence>
<dbReference type="PANTHER" id="PTHR19143">
    <property type="entry name" value="FIBRINOGEN/TENASCIN/ANGIOPOEITIN"/>
    <property type="match status" value="1"/>
</dbReference>
<evidence type="ECO:0000313" key="4">
    <source>
        <dbReference type="Proteomes" id="UP000005408"/>
    </source>
</evidence>
<dbReference type="SUPFAM" id="SSF56496">
    <property type="entry name" value="Fibrinogen C-terminal domain-like"/>
    <property type="match status" value="2"/>
</dbReference>
<proteinExistence type="predicted"/>
<dbReference type="PROSITE" id="PS51406">
    <property type="entry name" value="FIBRINOGEN_C_2"/>
    <property type="match status" value="1"/>
</dbReference>
<dbReference type="Gene3D" id="3.90.215.10">
    <property type="entry name" value="Gamma Fibrinogen, chain A, domain 1"/>
    <property type="match status" value="2"/>
</dbReference>